<reference evidence="1" key="1">
    <citation type="submission" date="2014-09" db="EMBL/GenBank/DDBJ databases">
        <authorList>
            <person name="Magalhaes I.L.F."/>
            <person name="Oliveira U."/>
            <person name="Santos F.R."/>
            <person name="Vidigal T.H.D.A."/>
            <person name="Brescovit A.D."/>
            <person name="Santos A.J."/>
        </authorList>
    </citation>
    <scope>NUCLEOTIDE SEQUENCE</scope>
    <source>
        <tissue evidence="1">Shoot tissue taken approximately 20 cm above the soil surface</tissue>
    </source>
</reference>
<dbReference type="EMBL" id="GBRH01259447">
    <property type="protein sequence ID" value="JAD38448.1"/>
    <property type="molecule type" value="Transcribed_RNA"/>
</dbReference>
<proteinExistence type="predicted"/>
<dbReference type="AlphaFoldDB" id="A0A0A8ZL64"/>
<sequence>MNVSQKAKNSKQLPLVTSYWIVCWLPA</sequence>
<reference evidence="1" key="2">
    <citation type="journal article" date="2015" name="Data Brief">
        <title>Shoot transcriptome of the giant reed, Arundo donax.</title>
        <authorList>
            <person name="Barrero R.A."/>
            <person name="Guerrero F.D."/>
            <person name="Moolhuijzen P."/>
            <person name="Goolsby J.A."/>
            <person name="Tidwell J."/>
            <person name="Bellgard S.E."/>
            <person name="Bellgard M.I."/>
        </authorList>
    </citation>
    <scope>NUCLEOTIDE SEQUENCE</scope>
    <source>
        <tissue evidence="1">Shoot tissue taken approximately 20 cm above the soil surface</tissue>
    </source>
</reference>
<accession>A0A0A8ZL64</accession>
<organism evidence="1">
    <name type="scientific">Arundo donax</name>
    <name type="common">Giant reed</name>
    <name type="synonym">Donax arundinaceus</name>
    <dbReference type="NCBI Taxonomy" id="35708"/>
    <lineage>
        <taxon>Eukaryota</taxon>
        <taxon>Viridiplantae</taxon>
        <taxon>Streptophyta</taxon>
        <taxon>Embryophyta</taxon>
        <taxon>Tracheophyta</taxon>
        <taxon>Spermatophyta</taxon>
        <taxon>Magnoliopsida</taxon>
        <taxon>Liliopsida</taxon>
        <taxon>Poales</taxon>
        <taxon>Poaceae</taxon>
        <taxon>PACMAD clade</taxon>
        <taxon>Arundinoideae</taxon>
        <taxon>Arundineae</taxon>
        <taxon>Arundo</taxon>
    </lineage>
</organism>
<evidence type="ECO:0000313" key="1">
    <source>
        <dbReference type="EMBL" id="JAD38448.1"/>
    </source>
</evidence>
<name>A0A0A8ZL64_ARUDO</name>
<protein>
    <submittedName>
        <fullName evidence="1">Uncharacterized protein</fullName>
    </submittedName>
</protein>